<dbReference type="PANTHER" id="PTHR11377">
    <property type="entry name" value="N-MYRISTOYL TRANSFERASE"/>
    <property type="match status" value="1"/>
</dbReference>
<organism evidence="10 11">
    <name type="scientific">Lupinus luteus</name>
    <name type="common">European yellow lupine</name>
    <dbReference type="NCBI Taxonomy" id="3873"/>
    <lineage>
        <taxon>Eukaryota</taxon>
        <taxon>Viridiplantae</taxon>
        <taxon>Streptophyta</taxon>
        <taxon>Embryophyta</taxon>
        <taxon>Tracheophyta</taxon>
        <taxon>Spermatophyta</taxon>
        <taxon>Magnoliopsida</taxon>
        <taxon>eudicotyledons</taxon>
        <taxon>Gunneridae</taxon>
        <taxon>Pentapetalae</taxon>
        <taxon>rosids</taxon>
        <taxon>fabids</taxon>
        <taxon>Fabales</taxon>
        <taxon>Fabaceae</taxon>
        <taxon>Papilionoideae</taxon>
        <taxon>50 kb inversion clade</taxon>
        <taxon>genistoids sensu lato</taxon>
        <taxon>core genistoids</taxon>
        <taxon>Genisteae</taxon>
        <taxon>Lupinus</taxon>
    </lineage>
</organism>
<dbReference type="SUPFAM" id="SSF55729">
    <property type="entry name" value="Acyl-CoA N-acyltransferases (Nat)"/>
    <property type="match status" value="2"/>
</dbReference>
<evidence type="ECO:0000256" key="1">
    <source>
        <dbReference type="ARBA" id="ARBA00009469"/>
    </source>
</evidence>
<dbReference type="InterPro" id="IPR022678">
    <property type="entry name" value="NMT_CS"/>
</dbReference>
<evidence type="ECO:0000259" key="8">
    <source>
        <dbReference type="Pfam" id="PF01233"/>
    </source>
</evidence>
<dbReference type="AlphaFoldDB" id="A0AAV1Y1U8"/>
<evidence type="ECO:0000256" key="5">
    <source>
        <dbReference type="RuleBase" id="RU000586"/>
    </source>
</evidence>
<keyword evidence="11" id="KW-1185">Reference proteome</keyword>
<feature type="compositionally biased region" description="Polar residues" evidence="7">
    <location>
        <begin position="31"/>
        <end position="41"/>
    </location>
</feature>
<accession>A0AAV1Y1U8</accession>
<dbReference type="InterPro" id="IPR000903">
    <property type="entry name" value="NMT"/>
</dbReference>
<dbReference type="Gene3D" id="3.40.630.170">
    <property type="match status" value="1"/>
</dbReference>
<evidence type="ECO:0000256" key="7">
    <source>
        <dbReference type="SAM" id="MobiDB-lite"/>
    </source>
</evidence>
<dbReference type="EMBL" id="CAXHTB010000020">
    <property type="protein sequence ID" value="CAL0327878.1"/>
    <property type="molecule type" value="Genomic_DNA"/>
</dbReference>
<evidence type="ECO:0000256" key="3">
    <source>
        <dbReference type="ARBA" id="ARBA00022679"/>
    </source>
</evidence>
<dbReference type="Proteomes" id="UP001497480">
    <property type="component" value="Unassembled WGS sequence"/>
</dbReference>
<dbReference type="GO" id="GO:0005737">
    <property type="term" value="C:cytoplasm"/>
    <property type="evidence" value="ECO:0007669"/>
    <property type="project" value="TreeGrafter"/>
</dbReference>
<dbReference type="Pfam" id="PF02799">
    <property type="entry name" value="NMT_C"/>
    <property type="match status" value="1"/>
</dbReference>
<evidence type="ECO:0000256" key="4">
    <source>
        <dbReference type="ARBA" id="ARBA00023315"/>
    </source>
</evidence>
<dbReference type="EC" id="2.3.1.97" evidence="2 5"/>
<comment type="function">
    <text evidence="5">Adds a myristoyl group to the N-terminal glycine residue of certain cellular proteins.</text>
</comment>
<feature type="domain" description="Glycylpeptide N-tetradecanoyltransferase N-terminal" evidence="8">
    <location>
        <begin position="87"/>
        <end position="246"/>
    </location>
</feature>
<evidence type="ECO:0000313" key="11">
    <source>
        <dbReference type="Proteomes" id="UP001497480"/>
    </source>
</evidence>
<dbReference type="PANTHER" id="PTHR11377:SF17">
    <property type="entry name" value="GLYCYLPEPTIDE N-TETRADECANOYLTRANSFERASE 1-RELATED"/>
    <property type="match status" value="1"/>
</dbReference>
<dbReference type="InterPro" id="IPR016181">
    <property type="entry name" value="Acyl_CoA_acyltransferase"/>
</dbReference>
<name>A0AAV1Y1U8_LUPLU</name>
<evidence type="ECO:0000259" key="9">
    <source>
        <dbReference type="Pfam" id="PF02799"/>
    </source>
</evidence>
<feature type="region of interest" description="Disordered" evidence="7">
    <location>
        <begin position="1"/>
        <end position="41"/>
    </location>
</feature>
<keyword evidence="4 5" id="KW-0012">Acyltransferase</keyword>
<dbReference type="InterPro" id="IPR022677">
    <property type="entry name" value="NMT_C"/>
</dbReference>
<dbReference type="Pfam" id="PF01233">
    <property type="entry name" value="NMT"/>
    <property type="match status" value="1"/>
</dbReference>
<reference evidence="10 11" key="1">
    <citation type="submission" date="2024-03" db="EMBL/GenBank/DDBJ databases">
        <authorList>
            <person name="Martinez-Hernandez J."/>
        </authorList>
    </citation>
    <scope>NUCLEOTIDE SEQUENCE [LARGE SCALE GENOMIC DNA]</scope>
</reference>
<dbReference type="PROSITE" id="PS00976">
    <property type="entry name" value="NMT_2"/>
    <property type="match status" value="1"/>
</dbReference>
<dbReference type="InterPro" id="IPR022676">
    <property type="entry name" value="NMT_N"/>
</dbReference>
<dbReference type="PROSITE" id="PS00975">
    <property type="entry name" value="NMT_1"/>
    <property type="match status" value="1"/>
</dbReference>
<comment type="similarity">
    <text evidence="1 6">Belongs to the NMT family.</text>
</comment>
<dbReference type="FunFam" id="3.40.630.170:FF:000002">
    <property type="entry name" value="Glycylpeptide N-tetradecanoyltransferase"/>
    <property type="match status" value="1"/>
</dbReference>
<protein>
    <recommendedName>
        <fullName evidence="2 5">Glycylpeptide N-tetradecanoyltransferase</fullName>
        <ecNumber evidence="2 5">2.3.1.97</ecNumber>
    </recommendedName>
</protein>
<dbReference type="GO" id="GO:0004379">
    <property type="term" value="F:glycylpeptide N-tetradecanoyltransferase activity"/>
    <property type="evidence" value="ECO:0007669"/>
    <property type="project" value="UniProtKB-EC"/>
</dbReference>
<sequence>MGDNSFLPSGSPQKPNPDLVEEESDSLIQKGHSNNDNNNDTSLETIVQRFQDSMSIDDNNNKRHKFWETQPVGQYKDVGDFTLIEGPIEPPTPLSDVKQEPYNLPAAYEWTTCDMDSQETCDEVYLLLMNNYVEDDENMFRFNYSKEFLRWALRVPGYYRSWHIGVRAKASKKLVAFITGVPARIRVNDEVVKMAEVNFLCVHKKLRSKRLAPVLIKEVTRRVHLENIWQAAYTAGVVLPTPITTCQYWHRSLNPKKLIDVGFSRLGARMTMSRTIKLYKLPGSTVTPGFRKMELRDVPAVTRLLRNYLSQFVVAPDFDEHDVQHWLIPRDNVVDSYLVESPENHDITDFCSFYTLPSSILGNQAHSTLKAAYSYYNVSTKTPLPQLMNDALIVAKQKDFDVFNALDIMHNESFLKDLKFGPGDGQLHYYLYNYRVRSGMKPSELGLVLL</sequence>
<feature type="compositionally biased region" description="Polar residues" evidence="7">
    <location>
        <begin position="1"/>
        <end position="13"/>
    </location>
</feature>
<evidence type="ECO:0000313" key="10">
    <source>
        <dbReference type="EMBL" id="CAL0327878.1"/>
    </source>
</evidence>
<proteinExistence type="inferred from homology"/>
<feature type="domain" description="Glycylpeptide N-tetradecanoyltransferase C-terminal" evidence="9">
    <location>
        <begin position="260"/>
        <end position="444"/>
    </location>
</feature>
<comment type="caution">
    <text evidence="10">The sequence shown here is derived from an EMBL/GenBank/DDBJ whole genome shotgun (WGS) entry which is preliminary data.</text>
</comment>
<keyword evidence="3 5" id="KW-0808">Transferase</keyword>
<evidence type="ECO:0000256" key="2">
    <source>
        <dbReference type="ARBA" id="ARBA00012923"/>
    </source>
</evidence>
<dbReference type="PIRSF" id="PIRSF015892">
    <property type="entry name" value="N-myristl_transf"/>
    <property type="match status" value="1"/>
</dbReference>
<gene>
    <name evidence="10" type="ORF">LLUT_LOCUS28938</name>
</gene>
<evidence type="ECO:0000256" key="6">
    <source>
        <dbReference type="RuleBase" id="RU004178"/>
    </source>
</evidence>
<comment type="catalytic activity">
    <reaction evidence="5">
        <text>N-terminal glycyl-[protein] + tetradecanoyl-CoA = N-tetradecanoylglycyl-[protein] + CoA + H(+)</text>
        <dbReference type="Rhea" id="RHEA:15521"/>
        <dbReference type="Rhea" id="RHEA-COMP:12666"/>
        <dbReference type="Rhea" id="RHEA-COMP:12667"/>
        <dbReference type="ChEBI" id="CHEBI:15378"/>
        <dbReference type="ChEBI" id="CHEBI:57287"/>
        <dbReference type="ChEBI" id="CHEBI:57385"/>
        <dbReference type="ChEBI" id="CHEBI:64723"/>
        <dbReference type="ChEBI" id="CHEBI:133050"/>
        <dbReference type="EC" id="2.3.1.97"/>
    </reaction>
</comment>
<dbReference type="FunFam" id="3.40.630.30:FF:000042">
    <property type="entry name" value="Glycylpeptide N-tetradecanoyltransferase"/>
    <property type="match status" value="1"/>
</dbReference>